<proteinExistence type="predicted"/>
<gene>
    <name evidence="6" type="ORF">GCM10011487_52800</name>
</gene>
<dbReference type="RefSeq" id="WP_161814921.1">
    <property type="nucleotide sequence ID" value="NZ_BLJN01000006.1"/>
</dbReference>
<dbReference type="EMBL" id="BLJN01000006">
    <property type="protein sequence ID" value="GFE83280.1"/>
    <property type="molecule type" value="Genomic_DNA"/>
</dbReference>
<reference evidence="7" key="1">
    <citation type="submission" date="2020-01" db="EMBL/GenBank/DDBJ databases">
        <title>'Steroidobacter agaridevorans' sp. nov., agar-degrading bacteria isolated from rhizosphere soils.</title>
        <authorList>
            <person name="Ikenaga M."/>
            <person name="Kataoka M."/>
            <person name="Murouchi A."/>
            <person name="Katsuragi S."/>
            <person name="Sakai M."/>
        </authorList>
    </citation>
    <scope>NUCLEOTIDE SEQUENCE [LARGE SCALE GENOMIC DNA]</scope>
    <source>
        <strain evidence="7">YU21-B</strain>
    </source>
</reference>
<accession>A0A829YJ81</accession>
<feature type="compositionally biased region" description="Basic and acidic residues" evidence="3">
    <location>
        <begin position="295"/>
        <end position="304"/>
    </location>
</feature>
<organism evidence="6 7">
    <name type="scientific">Steroidobacter agaridevorans</name>
    <dbReference type="NCBI Taxonomy" id="2695856"/>
    <lineage>
        <taxon>Bacteria</taxon>
        <taxon>Pseudomonadati</taxon>
        <taxon>Pseudomonadota</taxon>
        <taxon>Gammaproteobacteria</taxon>
        <taxon>Steroidobacterales</taxon>
        <taxon>Steroidobacteraceae</taxon>
        <taxon>Steroidobacter</taxon>
    </lineage>
</organism>
<dbReference type="AlphaFoldDB" id="A0A829YJ81"/>
<dbReference type="PROSITE" id="PS50222">
    <property type="entry name" value="EF_HAND_2"/>
    <property type="match status" value="1"/>
</dbReference>
<dbReference type="InterPro" id="IPR002048">
    <property type="entry name" value="EF_hand_dom"/>
</dbReference>
<feature type="signal peptide" evidence="4">
    <location>
        <begin position="1"/>
        <end position="33"/>
    </location>
</feature>
<name>A0A829YJ81_9GAMM</name>
<evidence type="ECO:0000256" key="2">
    <source>
        <dbReference type="ARBA" id="ARBA00022737"/>
    </source>
</evidence>
<dbReference type="PANTHER" id="PTHR10827:SF98">
    <property type="entry name" value="45 KDA CALCIUM-BINDING PROTEIN"/>
    <property type="match status" value="1"/>
</dbReference>
<feature type="chain" id="PRO_5032322080" description="EF-hand domain-containing protein" evidence="4">
    <location>
        <begin position="34"/>
        <end position="314"/>
    </location>
</feature>
<evidence type="ECO:0000259" key="5">
    <source>
        <dbReference type="PROSITE" id="PS50222"/>
    </source>
</evidence>
<evidence type="ECO:0000313" key="7">
    <source>
        <dbReference type="Proteomes" id="UP000445000"/>
    </source>
</evidence>
<comment type="caution">
    <text evidence="6">The sequence shown here is derived from an EMBL/GenBank/DDBJ whole genome shotgun (WGS) entry which is preliminary data.</text>
</comment>
<evidence type="ECO:0000256" key="4">
    <source>
        <dbReference type="SAM" id="SignalP"/>
    </source>
</evidence>
<evidence type="ECO:0000313" key="6">
    <source>
        <dbReference type="EMBL" id="GFE83280.1"/>
    </source>
</evidence>
<sequence>MSVSSRASASLMGRRALRICSLAAVLSFAAAQGAETTEAGKAMPTGGHTGNAFIGTWDDDGDGKVTRTEYDTVRKTRFATTDGDSNGSLTIEEYVNEYAVRLDRDIADERNASLKQTDTRFKALDKDQDKFISRGEYDGSGDRAFVHLDRNKDDRITNDDADPAARETSRRRSIIGMPTSHNLAGMLEIYDDDGDDVLTREQYDAHRAKAFAATDANKDGKLDHDEYVNEFNARLSQQIDDRRQAQLKQGRVRFKAIDANENGGISSDEYFAMSTRMYDRADTNKDGVVTQDDPPPVRERRQDEQAVTSQVQTP</sequence>
<dbReference type="Gene3D" id="1.10.238.10">
    <property type="entry name" value="EF-hand"/>
    <property type="match status" value="3"/>
</dbReference>
<dbReference type="InterPro" id="IPR011992">
    <property type="entry name" value="EF-hand-dom_pair"/>
</dbReference>
<evidence type="ECO:0000256" key="1">
    <source>
        <dbReference type="ARBA" id="ARBA00022723"/>
    </source>
</evidence>
<dbReference type="Proteomes" id="UP000445000">
    <property type="component" value="Unassembled WGS sequence"/>
</dbReference>
<feature type="region of interest" description="Disordered" evidence="3">
    <location>
        <begin position="282"/>
        <end position="314"/>
    </location>
</feature>
<feature type="compositionally biased region" description="Polar residues" evidence="3">
    <location>
        <begin position="305"/>
        <end position="314"/>
    </location>
</feature>
<evidence type="ECO:0000256" key="3">
    <source>
        <dbReference type="SAM" id="MobiDB-lite"/>
    </source>
</evidence>
<dbReference type="Pfam" id="PF13202">
    <property type="entry name" value="EF-hand_5"/>
    <property type="match status" value="2"/>
</dbReference>
<keyword evidence="1" id="KW-0479">Metal-binding</keyword>
<protein>
    <recommendedName>
        <fullName evidence="5">EF-hand domain-containing protein</fullName>
    </recommendedName>
</protein>
<dbReference type="PROSITE" id="PS00018">
    <property type="entry name" value="EF_HAND_1"/>
    <property type="match status" value="4"/>
</dbReference>
<keyword evidence="4" id="KW-0732">Signal</keyword>
<dbReference type="GO" id="GO:0005509">
    <property type="term" value="F:calcium ion binding"/>
    <property type="evidence" value="ECO:0007669"/>
    <property type="project" value="InterPro"/>
</dbReference>
<dbReference type="SUPFAM" id="SSF47473">
    <property type="entry name" value="EF-hand"/>
    <property type="match status" value="2"/>
</dbReference>
<dbReference type="InterPro" id="IPR018247">
    <property type="entry name" value="EF_Hand_1_Ca_BS"/>
</dbReference>
<keyword evidence="7" id="KW-1185">Reference proteome</keyword>
<dbReference type="PANTHER" id="PTHR10827">
    <property type="entry name" value="RETICULOCALBIN"/>
    <property type="match status" value="1"/>
</dbReference>
<feature type="domain" description="EF-hand" evidence="5">
    <location>
        <begin position="202"/>
        <end position="237"/>
    </location>
</feature>
<keyword evidence="2" id="KW-0677">Repeat</keyword>